<dbReference type="Proteomes" id="UP000001883">
    <property type="component" value="Chromosome"/>
</dbReference>
<evidence type="ECO:0000313" key="2">
    <source>
        <dbReference type="Proteomes" id="UP000001883"/>
    </source>
</evidence>
<dbReference type="EMBL" id="AP011540">
    <property type="protein sequence ID" value="BAI65340.1"/>
    <property type="molecule type" value="Genomic_DNA"/>
</dbReference>
<accession>D2NNX2</accession>
<reference evidence="1 2" key="2">
    <citation type="journal article" date="2010" name="J Osaka Dent Univ">
        <title>Isolation and identification of Rothia mucilaginosa from persistent apical periodontitis lesions.</title>
        <authorList>
            <person name="Yamane K."/>
            <person name="Yoshida M."/>
            <person name="Fujihira T."/>
            <person name="Baba T."/>
            <person name="Tsuji N."/>
            <person name="Hayashi H."/>
            <person name="Sugimori C."/>
            <person name="Yamanaka T."/>
            <person name="Mashimo C."/>
            <person name="Nambu T."/>
            <person name="Kawai H."/>
            <person name="Fukushima H."/>
        </authorList>
    </citation>
    <scope>NUCLEOTIDE SEQUENCE [LARGE SCALE GENOMIC DNA]</scope>
    <source>
        <strain evidence="1 2">DY-18</strain>
    </source>
</reference>
<dbReference type="AlphaFoldDB" id="D2NNX2"/>
<evidence type="ECO:0000313" key="1">
    <source>
        <dbReference type="EMBL" id="BAI65340.1"/>
    </source>
</evidence>
<keyword evidence="2" id="KW-1185">Reference proteome</keyword>
<sequence length="505" mass="54898">MFLACQACSQVGLHLIQSHTLLVHGVTLADGHSLILESVKVHGDAERGTNLILAAVTAANSARLVVVHVPQATQLIRQLSCRLRQLSLLRQRQNSSLHRCQARVELQHDALIHATLSVRCLILDVCVNKERHHGAGQTEGRLNHVRHVTLTGSLVEVLKLRVGVLIVHAQVVVGTVRNTHQLTPLGTLETEAVLNVNSASRVVCTLLLRNVEAAHVIRVNAQVNEPVPAVLNPLVEVLISVIRVHEVLDFHLLELTSTENEVTGSDLVTERLTNLANTERRALTRSSDHIVEVHENTLSGLRAQEVQTLLIINRTQVGLHQTGEVLRLSPLATSTTVRASNFIHALSRAALLRLKVLQQVILTQTLVAGQALNQRVGEGRHVTGCLPHRTRQNNRGVQANHVRTGADETLPPLLTDVFLQLCTEGAVVPCGAGTAVNFTGLENKAAALRERNNVIEGGLFSHSYSFCPATGCDVREFGFIRDATQNGAPVFALIGAICTLFDARH</sequence>
<reference evidence="2" key="1">
    <citation type="submission" date="2009-07" db="EMBL/GenBank/DDBJ databases">
        <title>Complete genome sequence of Rothia mucilaginosa DJ.</title>
        <authorList>
            <person name="Yamane K."/>
            <person name="Nambu T."/>
            <person name="Mashimo C."/>
            <person name="Sugimori C."/>
            <person name="Yamanaka T."/>
            <person name="Leung K."/>
            <person name="Fukushima H."/>
        </authorList>
    </citation>
    <scope>NUCLEOTIDE SEQUENCE [LARGE SCALE GENOMIC DNA]</scope>
    <source>
        <strain evidence="2">DY-18</strain>
    </source>
</reference>
<gene>
    <name evidence="1" type="ordered locus">RMDY18_15080</name>
</gene>
<organism evidence="1 2">
    <name type="scientific">Rothia mucilaginosa (strain DY-18)</name>
    <name type="common">Stomatococcus mucilaginosus</name>
    <dbReference type="NCBI Taxonomy" id="680646"/>
    <lineage>
        <taxon>Bacteria</taxon>
        <taxon>Bacillati</taxon>
        <taxon>Actinomycetota</taxon>
        <taxon>Actinomycetes</taxon>
        <taxon>Micrococcales</taxon>
        <taxon>Micrococcaceae</taxon>
        <taxon>Rothia</taxon>
    </lineage>
</organism>
<proteinExistence type="predicted"/>
<dbReference type="STRING" id="680646.RMDY18_15080"/>
<reference evidence="1 2" key="3">
    <citation type="journal article" date="2010" name="Sequencing">
        <title>Complete Genome Sequence of Rothia mucilaginosa DY-18: A Clinical Isolate with Dense Meshwork-Like Structures from a Persistent Apical Periodontitis Lesion.</title>
        <authorList>
            <person name="Yamane K."/>
            <person name="Nambu T."/>
            <person name="Yamanaka T."/>
            <person name="Mashimo C."/>
            <person name="Sugimori C."/>
            <person name="Leung K.-P."/>
            <person name="Fukushima H."/>
        </authorList>
    </citation>
    <scope>NUCLEOTIDE SEQUENCE [LARGE SCALE GENOMIC DNA]</scope>
    <source>
        <strain evidence="1 2">DY-18</strain>
    </source>
</reference>
<protein>
    <submittedName>
        <fullName evidence="1">Predicted transcriptional regulator</fullName>
    </submittedName>
</protein>
<dbReference type="KEGG" id="rmu:RMDY18_15080"/>
<name>D2NNX2_ROTMD</name>
<dbReference type="HOGENOM" id="CLU_539552_0_0_11"/>